<accession>A0A1H3E3F9</accession>
<feature type="domain" description="Methyltransferase type 11" evidence="1">
    <location>
        <begin position="46"/>
        <end position="141"/>
    </location>
</feature>
<reference evidence="3" key="1">
    <citation type="submission" date="2016-10" db="EMBL/GenBank/DDBJ databases">
        <authorList>
            <person name="Varghese N."/>
            <person name="Submissions S."/>
        </authorList>
    </citation>
    <scope>NUCLEOTIDE SEQUENCE [LARGE SCALE GENOMIC DNA]</scope>
    <source>
        <strain evidence="3">DSM 13490</strain>
    </source>
</reference>
<dbReference type="EMBL" id="FNPD01000002">
    <property type="protein sequence ID" value="SDX73205.1"/>
    <property type="molecule type" value="Genomic_DNA"/>
</dbReference>
<keyword evidence="2" id="KW-0489">Methyltransferase</keyword>
<dbReference type="GO" id="GO:0032259">
    <property type="term" value="P:methylation"/>
    <property type="evidence" value="ECO:0007669"/>
    <property type="project" value="UniProtKB-KW"/>
</dbReference>
<keyword evidence="2" id="KW-0830">Ubiquinone</keyword>
<dbReference type="Gene3D" id="3.40.50.150">
    <property type="entry name" value="Vaccinia Virus protein VP39"/>
    <property type="match status" value="1"/>
</dbReference>
<sequence length="239" mass="27072">MPDIFDDQIANEYDFWYKTPKGRLVDKIEKEVMYKFLKPQPDMEILDIGCGTGNLSLELARLGAMVTGVDISEPMLAEARQKALREKLDVKFYKADVHNLPFDDETFDAVVSLSALEFVSDLSEALKEAYRVLKPGGRMVIGLIGGGSAWSRYYEKKAKKDPESVFRHAHFRTLDELIAAMPGKNVQGKAVLFIPPDFNFEDREKALELEREAQRQGRKDGGFICAVSFKPKKELSENE</sequence>
<dbReference type="RefSeq" id="WP_091460193.1">
    <property type="nucleotide sequence ID" value="NZ_FNPD01000002.1"/>
</dbReference>
<dbReference type="CDD" id="cd02440">
    <property type="entry name" value="AdoMet_MTases"/>
    <property type="match status" value="1"/>
</dbReference>
<evidence type="ECO:0000313" key="2">
    <source>
        <dbReference type="EMBL" id="SDX73205.1"/>
    </source>
</evidence>
<dbReference type="SUPFAM" id="SSF53335">
    <property type="entry name" value="S-adenosyl-L-methionine-dependent methyltransferases"/>
    <property type="match status" value="1"/>
</dbReference>
<proteinExistence type="predicted"/>
<dbReference type="PANTHER" id="PTHR43591">
    <property type="entry name" value="METHYLTRANSFERASE"/>
    <property type="match status" value="1"/>
</dbReference>
<dbReference type="Pfam" id="PF08241">
    <property type="entry name" value="Methyltransf_11"/>
    <property type="match status" value="1"/>
</dbReference>
<dbReference type="AlphaFoldDB" id="A0A1H3E3F9"/>
<protein>
    <submittedName>
        <fullName evidence="2">Ubiquinone biosynthesis O-methyltransferase</fullName>
    </submittedName>
</protein>
<gene>
    <name evidence="2" type="ORF">SAMN03080603_00403</name>
</gene>
<evidence type="ECO:0000313" key="3">
    <source>
        <dbReference type="Proteomes" id="UP000199266"/>
    </source>
</evidence>
<dbReference type="GO" id="GO:0008757">
    <property type="term" value="F:S-adenosylmethionine-dependent methyltransferase activity"/>
    <property type="evidence" value="ECO:0007669"/>
    <property type="project" value="InterPro"/>
</dbReference>
<name>A0A1H3E3F9_9BACT</name>
<dbReference type="InterPro" id="IPR013216">
    <property type="entry name" value="Methyltransf_11"/>
</dbReference>
<organism evidence="2 3">
    <name type="scientific">Acetomicrobium thermoterrenum DSM 13490</name>
    <dbReference type="NCBI Taxonomy" id="1120987"/>
    <lineage>
        <taxon>Bacteria</taxon>
        <taxon>Thermotogati</taxon>
        <taxon>Synergistota</taxon>
        <taxon>Synergistia</taxon>
        <taxon>Synergistales</taxon>
        <taxon>Acetomicrobiaceae</taxon>
        <taxon>Acetomicrobium</taxon>
    </lineage>
</organism>
<dbReference type="Proteomes" id="UP000199266">
    <property type="component" value="Unassembled WGS sequence"/>
</dbReference>
<keyword evidence="2" id="KW-0808">Transferase</keyword>
<evidence type="ECO:0000259" key="1">
    <source>
        <dbReference type="Pfam" id="PF08241"/>
    </source>
</evidence>
<keyword evidence="3" id="KW-1185">Reference proteome</keyword>
<dbReference type="InterPro" id="IPR029063">
    <property type="entry name" value="SAM-dependent_MTases_sf"/>
</dbReference>